<sequence length="274" mass="29197">MPRPTLSVRTPNRRPARRSRRRRIGAALAAFACTAAISACGTKGTAPGVKGGGPAVSQRDLGGLADEAARLTNTATSLTAHAVIIEDRGDGKPTVLTVDASFTFDTSTAFDVHVTGTEGADGELIEVGQGVYARGNSAFWKRFTNEAITADLPVPVASGGYAKVPYKQILVQDLLRLLDPAPILTTPGITWNPSRESDGTRHLAYTNPLGRVEFVFPADGGAFPRRMLHQDWPRSTTVDYSSFNAPAAIAPPPSAETTDLMDSPIWQKSTYSVF</sequence>
<feature type="signal peptide" evidence="2">
    <location>
        <begin position="1"/>
        <end position="38"/>
    </location>
</feature>
<evidence type="ECO:0000256" key="1">
    <source>
        <dbReference type="SAM" id="MobiDB-lite"/>
    </source>
</evidence>
<feature type="compositionally biased region" description="Basic residues" evidence="1">
    <location>
        <begin position="11"/>
        <end position="21"/>
    </location>
</feature>
<dbReference type="Proteomes" id="UP001500466">
    <property type="component" value="Unassembled WGS sequence"/>
</dbReference>
<reference evidence="4" key="1">
    <citation type="journal article" date="2019" name="Int. J. Syst. Evol. Microbiol.">
        <title>The Global Catalogue of Microorganisms (GCM) 10K type strain sequencing project: providing services to taxonomists for standard genome sequencing and annotation.</title>
        <authorList>
            <consortium name="The Broad Institute Genomics Platform"/>
            <consortium name="The Broad Institute Genome Sequencing Center for Infectious Disease"/>
            <person name="Wu L."/>
            <person name="Ma J."/>
        </authorList>
    </citation>
    <scope>NUCLEOTIDE SEQUENCE [LARGE SCALE GENOMIC DNA]</scope>
    <source>
        <strain evidence="4">JCM 17986</strain>
    </source>
</reference>
<evidence type="ECO:0000256" key="2">
    <source>
        <dbReference type="SAM" id="SignalP"/>
    </source>
</evidence>
<keyword evidence="2" id="KW-0732">Signal</keyword>
<evidence type="ECO:0000313" key="4">
    <source>
        <dbReference type="Proteomes" id="UP001500466"/>
    </source>
</evidence>
<evidence type="ECO:0008006" key="5">
    <source>
        <dbReference type="Google" id="ProtNLM"/>
    </source>
</evidence>
<evidence type="ECO:0000313" key="3">
    <source>
        <dbReference type="EMBL" id="GAA4975521.1"/>
    </source>
</evidence>
<proteinExistence type="predicted"/>
<feature type="chain" id="PRO_5047241406" description="Lipoprotein" evidence="2">
    <location>
        <begin position="39"/>
        <end position="274"/>
    </location>
</feature>
<comment type="caution">
    <text evidence="3">The sequence shown here is derived from an EMBL/GenBank/DDBJ whole genome shotgun (WGS) entry which is preliminary data.</text>
</comment>
<gene>
    <name evidence="3" type="ORF">GCM10023205_48020</name>
</gene>
<dbReference type="EMBL" id="BAABHS010000017">
    <property type="protein sequence ID" value="GAA4975521.1"/>
    <property type="molecule type" value="Genomic_DNA"/>
</dbReference>
<organism evidence="3 4">
    <name type="scientific">Yinghuangia aomiensis</name>
    <dbReference type="NCBI Taxonomy" id="676205"/>
    <lineage>
        <taxon>Bacteria</taxon>
        <taxon>Bacillati</taxon>
        <taxon>Actinomycetota</taxon>
        <taxon>Actinomycetes</taxon>
        <taxon>Kitasatosporales</taxon>
        <taxon>Streptomycetaceae</taxon>
        <taxon>Yinghuangia</taxon>
    </lineage>
</organism>
<protein>
    <recommendedName>
        <fullName evidence="5">Lipoprotein</fullName>
    </recommendedName>
</protein>
<feature type="region of interest" description="Disordered" evidence="1">
    <location>
        <begin position="1"/>
        <end position="21"/>
    </location>
</feature>
<accession>A0ABP9HQ91</accession>
<name>A0ABP9HQ91_9ACTN</name>
<keyword evidence="4" id="KW-1185">Reference proteome</keyword>